<keyword evidence="3" id="KW-1185">Reference proteome</keyword>
<protein>
    <submittedName>
        <fullName evidence="2">Uncharacterized protein</fullName>
    </submittedName>
</protein>
<proteinExistence type="predicted"/>
<evidence type="ECO:0000313" key="2">
    <source>
        <dbReference type="EMBL" id="GFS57793.1"/>
    </source>
</evidence>
<dbReference type="AlphaFoldDB" id="A0A8X6IS76"/>
<evidence type="ECO:0000256" key="1">
    <source>
        <dbReference type="SAM" id="MobiDB-lite"/>
    </source>
</evidence>
<sequence>MASKNGILLLASGESTVAEEASNPSTSTILSIAETSSSGLDVTSLDSKTESTPKENVNLASTVSFLALDGSSKTSEAPRDETSDVNEEDVSTKIPITELYSSSSDTATSSSTKLDYEDATSISEVNKFNEGTESELDLKTSEEETKISPTEKTPVSSSSNVPESLTSSNELNTTNFNLSELDATLLANGKTDLGNRGDRIFEIPIVYNATINEKKKPYRCHFNG</sequence>
<comment type="caution">
    <text evidence="2">The sequence shown here is derived from an EMBL/GenBank/DDBJ whole genome shotgun (WGS) entry which is preliminary data.</text>
</comment>
<dbReference type="Proteomes" id="UP000886998">
    <property type="component" value="Unassembled WGS sequence"/>
</dbReference>
<name>A0A8X6IS76_9ARAC</name>
<organism evidence="2 3">
    <name type="scientific">Trichonephila inaurata madagascariensis</name>
    <dbReference type="NCBI Taxonomy" id="2747483"/>
    <lineage>
        <taxon>Eukaryota</taxon>
        <taxon>Metazoa</taxon>
        <taxon>Ecdysozoa</taxon>
        <taxon>Arthropoda</taxon>
        <taxon>Chelicerata</taxon>
        <taxon>Arachnida</taxon>
        <taxon>Araneae</taxon>
        <taxon>Araneomorphae</taxon>
        <taxon>Entelegynae</taxon>
        <taxon>Araneoidea</taxon>
        <taxon>Nephilidae</taxon>
        <taxon>Trichonephila</taxon>
        <taxon>Trichonephila inaurata</taxon>
    </lineage>
</organism>
<feature type="compositionally biased region" description="Polar residues" evidence="1">
    <location>
        <begin position="147"/>
        <end position="171"/>
    </location>
</feature>
<feature type="compositionally biased region" description="Basic and acidic residues" evidence="1">
    <location>
        <begin position="136"/>
        <end position="146"/>
    </location>
</feature>
<dbReference type="EMBL" id="BMAV01027281">
    <property type="protein sequence ID" value="GFS57793.1"/>
    <property type="molecule type" value="Genomic_DNA"/>
</dbReference>
<feature type="region of interest" description="Disordered" evidence="1">
    <location>
        <begin position="69"/>
        <end position="95"/>
    </location>
</feature>
<gene>
    <name evidence="2" type="ORF">TNIN_143481</name>
</gene>
<feature type="region of interest" description="Disordered" evidence="1">
    <location>
        <begin position="125"/>
        <end position="171"/>
    </location>
</feature>
<reference evidence="2" key="1">
    <citation type="submission" date="2020-08" db="EMBL/GenBank/DDBJ databases">
        <title>Multicomponent nature underlies the extraordinary mechanical properties of spider dragline silk.</title>
        <authorList>
            <person name="Kono N."/>
            <person name="Nakamura H."/>
            <person name="Mori M."/>
            <person name="Yoshida Y."/>
            <person name="Ohtoshi R."/>
            <person name="Malay A.D."/>
            <person name="Moran D.A.P."/>
            <person name="Tomita M."/>
            <person name="Numata K."/>
            <person name="Arakawa K."/>
        </authorList>
    </citation>
    <scope>NUCLEOTIDE SEQUENCE</scope>
</reference>
<evidence type="ECO:0000313" key="3">
    <source>
        <dbReference type="Proteomes" id="UP000886998"/>
    </source>
</evidence>
<accession>A0A8X6IS76</accession>